<reference evidence="2" key="1">
    <citation type="journal article" date="2021" name="Nat. Commun.">
        <title>Genetic determinants of endophytism in the Arabidopsis root mycobiome.</title>
        <authorList>
            <person name="Mesny F."/>
            <person name="Miyauchi S."/>
            <person name="Thiergart T."/>
            <person name="Pickel B."/>
            <person name="Atanasova L."/>
            <person name="Karlsson M."/>
            <person name="Huettel B."/>
            <person name="Barry K.W."/>
            <person name="Haridas S."/>
            <person name="Chen C."/>
            <person name="Bauer D."/>
            <person name="Andreopoulos W."/>
            <person name="Pangilinan J."/>
            <person name="LaButti K."/>
            <person name="Riley R."/>
            <person name="Lipzen A."/>
            <person name="Clum A."/>
            <person name="Drula E."/>
            <person name="Henrissat B."/>
            <person name="Kohler A."/>
            <person name="Grigoriev I.V."/>
            <person name="Martin F.M."/>
            <person name="Hacquard S."/>
        </authorList>
    </citation>
    <scope>NUCLEOTIDE SEQUENCE</scope>
    <source>
        <strain evidence="2">MPI-CAGE-CH-0230</strain>
    </source>
</reference>
<dbReference type="InterPro" id="IPR000210">
    <property type="entry name" value="BTB/POZ_dom"/>
</dbReference>
<dbReference type="EMBL" id="JAGTJQ010000015">
    <property type="protein sequence ID" value="KAH7012273.1"/>
    <property type="molecule type" value="Genomic_DNA"/>
</dbReference>
<sequence length="330" mass="37442">MSYEAAVRREVYLSWKPVFTLGSNWQLRKPSKIQAVVSKYAPLHYYFWHPNIIKILGSLLEDHVFLSDEAARRVFPDIFDQVSHEKQDSSLGNSRLPPQPEASVEMMKGLTSLVQGLYRSGEYSDLLVRCGQDSYPVHKAIVCPQSAYFATACKGSFKEGRTGEISLLGDDPQAVGRMMFYFYHRDYTWEPPLSGSVPGSTIGGVFEDDQADLDESFDHNLQDQMHSALSFHTAMYALADKYLVPELKALAVTKFRVAARGSWSARHFLDSTQKVYTSTPETDRGMRDVVVEVFQEHIELLDMEEARQVLKTLPALTYDVLISGHRNGWR</sequence>
<dbReference type="Pfam" id="PF00651">
    <property type="entry name" value="BTB"/>
    <property type="match status" value="1"/>
</dbReference>
<dbReference type="Proteomes" id="UP000756346">
    <property type="component" value="Unassembled WGS sequence"/>
</dbReference>
<dbReference type="RefSeq" id="XP_046004649.1">
    <property type="nucleotide sequence ID" value="XM_046150959.1"/>
</dbReference>
<dbReference type="InterPro" id="IPR011333">
    <property type="entry name" value="SKP1/BTB/POZ_sf"/>
</dbReference>
<dbReference type="OrthoDB" id="6359816at2759"/>
<keyword evidence="3" id="KW-1185">Reference proteome</keyword>
<evidence type="ECO:0000313" key="2">
    <source>
        <dbReference type="EMBL" id="KAH7012273.1"/>
    </source>
</evidence>
<dbReference type="PANTHER" id="PTHR47843">
    <property type="entry name" value="BTB DOMAIN-CONTAINING PROTEIN-RELATED"/>
    <property type="match status" value="1"/>
</dbReference>
<dbReference type="PROSITE" id="PS50097">
    <property type="entry name" value="BTB"/>
    <property type="match status" value="1"/>
</dbReference>
<dbReference type="Gene3D" id="3.30.710.10">
    <property type="entry name" value="Potassium Channel Kv1.1, Chain A"/>
    <property type="match status" value="1"/>
</dbReference>
<comment type="caution">
    <text evidence="2">The sequence shown here is derived from an EMBL/GenBank/DDBJ whole genome shotgun (WGS) entry which is preliminary data.</text>
</comment>
<dbReference type="PANTHER" id="PTHR47843:SF5">
    <property type="entry name" value="BTB_POZ DOMAIN PROTEIN"/>
    <property type="match status" value="1"/>
</dbReference>
<protein>
    <recommendedName>
        <fullName evidence="1">BTB domain-containing protein</fullName>
    </recommendedName>
</protein>
<evidence type="ECO:0000259" key="1">
    <source>
        <dbReference type="PROSITE" id="PS50097"/>
    </source>
</evidence>
<dbReference type="SUPFAM" id="SSF54695">
    <property type="entry name" value="POZ domain"/>
    <property type="match status" value="1"/>
</dbReference>
<gene>
    <name evidence="2" type="ORF">B0I36DRAFT_256736</name>
</gene>
<name>A0A9P9BL32_9PEZI</name>
<accession>A0A9P9BL32</accession>
<organism evidence="2 3">
    <name type="scientific">Microdochium trichocladiopsis</name>
    <dbReference type="NCBI Taxonomy" id="1682393"/>
    <lineage>
        <taxon>Eukaryota</taxon>
        <taxon>Fungi</taxon>
        <taxon>Dikarya</taxon>
        <taxon>Ascomycota</taxon>
        <taxon>Pezizomycotina</taxon>
        <taxon>Sordariomycetes</taxon>
        <taxon>Xylariomycetidae</taxon>
        <taxon>Xylariales</taxon>
        <taxon>Microdochiaceae</taxon>
        <taxon>Microdochium</taxon>
    </lineage>
</organism>
<evidence type="ECO:0000313" key="3">
    <source>
        <dbReference type="Proteomes" id="UP000756346"/>
    </source>
</evidence>
<proteinExistence type="predicted"/>
<dbReference type="AlphaFoldDB" id="A0A9P9BL32"/>
<feature type="domain" description="BTB" evidence="1">
    <location>
        <begin position="124"/>
        <end position="191"/>
    </location>
</feature>
<dbReference type="GeneID" id="70180505"/>